<reference evidence="1 2" key="1">
    <citation type="submission" date="2020-06" db="EMBL/GenBank/DDBJ databases">
        <title>REHAB project genomes.</title>
        <authorList>
            <person name="Shaw L.P."/>
        </authorList>
    </citation>
    <scope>NUCLEOTIDE SEQUENCE [LARGE SCALE GENOMIC DNA]</scope>
    <source>
        <strain evidence="1 2">RHBSTW-00074</strain>
    </source>
</reference>
<accession>A0A7W3DCK2</accession>
<name>A0A7W3DCK2_ENTAS</name>
<comment type="caution">
    <text evidence="1">The sequence shown here is derived from an EMBL/GenBank/DDBJ whole genome shotgun (WGS) entry which is preliminary data.</text>
</comment>
<evidence type="ECO:0000313" key="1">
    <source>
        <dbReference type="EMBL" id="MBA8076168.1"/>
    </source>
</evidence>
<protein>
    <submittedName>
        <fullName evidence="1">SH3 domain-containing protein</fullName>
    </submittedName>
</protein>
<evidence type="ECO:0000313" key="2">
    <source>
        <dbReference type="Proteomes" id="UP000533461"/>
    </source>
</evidence>
<dbReference type="AlphaFoldDB" id="A0A7W3DCK2"/>
<organism evidence="1 2">
    <name type="scientific">Enterobacter asburiae</name>
    <dbReference type="NCBI Taxonomy" id="61645"/>
    <lineage>
        <taxon>Bacteria</taxon>
        <taxon>Pseudomonadati</taxon>
        <taxon>Pseudomonadota</taxon>
        <taxon>Gammaproteobacteria</taxon>
        <taxon>Enterobacterales</taxon>
        <taxon>Enterobacteriaceae</taxon>
        <taxon>Enterobacter</taxon>
        <taxon>Enterobacter cloacae complex</taxon>
    </lineage>
</organism>
<proteinExistence type="predicted"/>
<gene>
    <name evidence="1" type="ORF">HV056_06285</name>
</gene>
<dbReference type="RefSeq" id="WP_033144527.1">
    <property type="nucleotide sequence ID" value="NZ_AP019632.1"/>
</dbReference>
<dbReference type="EMBL" id="JABXRP010000001">
    <property type="protein sequence ID" value="MBA8076168.1"/>
    <property type="molecule type" value="Genomic_DNA"/>
</dbReference>
<sequence>MSDFTELPVTGFVKTTTAVYTRKQNPSVFSPVARELPAGSQLTVQAAVMGDAVEGNAHWYRIDEDTYIWAGACTRLDPYPAFPPGTRTNWMAVVFEVR</sequence>
<dbReference type="Proteomes" id="UP000533461">
    <property type="component" value="Unassembled WGS sequence"/>
</dbReference>